<protein>
    <submittedName>
        <fullName evidence="2">Phosphotransferase</fullName>
    </submittedName>
</protein>
<proteinExistence type="predicted"/>
<dbReference type="InterPro" id="IPR011009">
    <property type="entry name" value="Kinase-like_dom_sf"/>
</dbReference>
<dbReference type="Pfam" id="PF01636">
    <property type="entry name" value="APH"/>
    <property type="match status" value="1"/>
</dbReference>
<evidence type="ECO:0000313" key="2">
    <source>
        <dbReference type="EMBL" id="MFC4618305.1"/>
    </source>
</evidence>
<dbReference type="EMBL" id="JBHSFW010000001">
    <property type="protein sequence ID" value="MFC4618305.1"/>
    <property type="molecule type" value="Genomic_DNA"/>
</dbReference>
<comment type="caution">
    <text evidence="2">The sequence shown here is derived from an EMBL/GenBank/DDBJ whole genome shotgun (WGS) entry which is preliminary data.</text>
</comment>
<dbReference type="InterPro" id="IPR002575">
    <property type="entry name" value="Aminoglycoside_PTrfase"/>
</dbReference>
<dbReference type="PANTHER" id="PTHR40086:SF1">
    <property type="entry name" value="CELL CYCLE REGULATOR CCRZ"/>
    <property type="match status" value="1"/>
</dbReference>
<gene>
    <name evidence="2" type="ORF">ACFO4N_06120</name>
</gene>
<name>A0ABV9GNT2_9BACL</name>
<keyword evidence="3" id="KW-1185">Reference proteome</keyword>
<feature type="domain" description="Aminoglycoside phosphotransferase" evidence="1">
    <location>
        <begin position="12"/>
        <end position="206"/>
    </location>
</feature>
<evidence type="ECO:0000259" key="1">
    <source>
        <dbReference type="Pfam" id="PF01636"/>
    </source>
</evidence>
<sequence length="259" mass="29946">MQWMNDNWVITPAGGVTGAAYVARTDNEKLFLKRNSSPFLAVLSAEGIVPQLLWAKRLENGDVITAQKWMEGRELKAEEMNSKRVARLLKKIHGSNPLLLMLSRLGKEPLTPKSILQSLMAHDFTSFRQGKAALSFLCRAANHVVSDSKVVCHSDTNHNNWLLDKEDQLYLIDWDHAVIADPALDLGMTLYWYIKESEWAKWLKYYGLPLTSGLRLRLHWYAIARTLLFVFWHKEQGRDEEARFHEKELARFLRLGERL</sequence>
<evidence type="ECO:0000313" key="3">
    <source>
        <dbReference type="Proteomes" id="UP001596022"/>
    </source>
</evidence>
<accession>A0ABV9GNT2</accession>
<organism evidence="2 3">
    <name type="scientific">Camelliibacillus cellulosilyticus</name>
    <dbReference type="NCBI Taxonomy" id="2174486"/>
    <lineage>
        <taxon>Bacteria</taxon>
        <taxon>Bacillati</taxon>
        <taxon>Bacillota</taxon>
        <taxon>Bacilli</taxon>
        <taxon>Bacillales</taxon>
        <taxon>Sporolactobacillaceae</taxon>
        <taxon>Camelliibacillus</taxon>
    </lineage>
</organism>
<reference evidence="3" key="1">
    <citation type="journal article" date="2019" name="Int. J. Syst. Evol. Microbiol.">
        <title>The Global Catalogue of Microorganisms (GCM) 10K type strain sequencing project: providing services to taxonomists for standard genome sequencing and annotation.</title>
        <authorList>
            <consortium name="The Broad Institute Genomics Platform"/>
            <consortium name="The Broad Institute Genome Sequencing Center for Infectious Disease"/>
            <person name="Wu L."/>
            <person name="Ma J."/>
        </authorList>
    </citation>
    <scope>NUCLEOTIDE SEQUENCE [LARGE SCALE GENOMIC DNA]</scope>
    <source>
        <strain evidence="3">CGMCC 1.16306</strain>
    </source>
</reference>
<dbReference type="InterPro" id="IPR052077">
    <property type="entry name" value="CcrZ_PhaseVar_Mediator"/>
</dbReference>
<dbReference type="SUPFAM" id="SSF56112">
    <property type="entry name" value="Protein kinase-like (PK-like)"/>
    <property type="match status" value="1"/>
</dbReference>
<dbReference type="Proteomes" id="UP001596022">
    <property type="component" value="Unassembled WGS sequence"/>
</dbReference>
<dbReference type="Gene3D" id="3.90.1200.10">
    <property type="match status" value="1"/>
</dbReference>
<dbReference type="PANTHER" id="PTHR40086">
    <property type="entry name" value="PHOSPHOTRANSFERASE YTMP-RELATED"/>
    <property type="match status" value="1"/>
</dbReference>